<accession>A0A7M5WZ28</accession>
<dbReference type="RefSeq" id="XP_066916437.1">
    <property type="nucleotide sequence ID" value="XM_067060336.1"/>
</dbReference>
<dbReference type="InterPro" id="IPR045060">
    <property type="entry name" value="Phe-tRNA-ligase_IIc_bsu"/>
</dbReference>
<dbReference type="OrthoDB" id="67933at2759"/>
<evidence type="ECO:0000256" key="1">
    <source>
        <dbReference type="ARBA" id="ARBA00022614"/>
    </source>
</evidence>
<dbReference type="Proteomes" id="UP000594262">
    <property type="component" value="Unplaced"/>
</dbReference>
<dbReference type="SMART" id="SM00369">
    <property type="entry name" value="LRR_TYP"/>
    <property type="match status" value="4"/>
</dbReference>
<dbReference type="AlphaFoldDB" id="A0A7M5WZ28"/>
<dbReference type="InterPro" id="IPR001611">
    <property type="entry name" value="Leu-rich_rpt"/>
</dbReference>
<dbReference type="InterPro" id="IPR032675">
    <property type="entry name" value="LRR_dom_sf"/>
</dbReference>
<keyword evidence="5" id="KW-1185">Reference proteome</keyword>
<name>A0A7M5WZ28_9CNID</name>
<evidence type="ECO:0000256" key="3">
    <source>
        <dbReference type="SAM" id="MobiDB-lite"/>
    </source>
</evidence>
<dbReference type="SMART" id="SM00364">
    <property type="entry name" value="LRR_BAC"/>
    <property type="match status" value="5"/>
</dbReference>
<keyword evidence="2" id="KW-0677">Repeat</keyword>
<proteinExistence type="predicted"/>
<evidence type="ECO:0000313" key="5">
    <source>
        <dbReference type="Proteomes" id="UP000594262"/>
    </source>
</evidence>
<evidence type="ECO:0008006" key="6">
    <source>
        <dbReference type="Google" id="ProtNLM"/>
    </source>
</evidence>
<dbReference type="EnsemblMetazoa" id="CLYHEMT015390.1">
    <property type="protein sequence ID" value="CLYHEMP015390.1"/>
    <property type="gene ID" value="CLYHEMG015390"/>
</dbReference>
<dbReference type="GO" id="GO:0004826">
    <property type="term" value="F:phenylalanine-tRNA ligase activity"/>
    <property type="evidence" value="ECO:0007669"/>
    <property type="project" value="InterPro"/>
</dbReference>
<keyword evidence="1" id="KW-0433">Leucine-rich repeat</keyword>
<protein>
    <recommendedName>
        <fullName evidence="6">Leucine rich repeat containing protein</fullName>
    </recommendedName>
</protein>
<dbReference type="InterPro" id="IPR020825">
    <property type="entry name" value="Phe-tRNA_synthase-like_B3/B4"/>
</dbReference>
<reference evidence="4" key="1">
    <citation type="submission" date="2021-01" db="UniProtKB">
        <authorList>
            <consortium name="EnsemblMetazoa"/>
        </authorList>
    </citation>
    <scope>IDENTIFICATION</scope>
</reference>
<dbReference type="InterPro" id="IPR003591">
    <property type="entry name" value="Leu-rich_rpt_typical-subtyp"/>
</dbReference>
<dbReference type="GeneID" id="136803614"/>
<dbReference type="PANTHER" id="PTHR10947:SF3">
    <property type="entry name" value="LEUCINE-RICH REPEAT-CONTAINING PROTEIN 47"/>
    <property type="match status" value="1"/>
</dbReference>
<dbReference type="PROSITE" id="PS51450">
    <property type="entry name" value="LRR"/>
    <property type="match status" value="2"/>
</dbReference>
<dbReference type="Pfam" id="PF13855">
    <property type="entry name" value="LRR_8"/>
    <property type="match status" value="2"/>
</dbReference>
<dbReference type="Gene3D" id="3.50.40.10">
    <property type="entry name" value="Phenylalanyl-trna Synthetase, Chain B, domain 3"/>
    <property type="match status" value="1"/>
</dbReference>
<dbReference type="Gene3D" id="3.80.10.10">
    <property type="entry name" value="Ribonuclease Inhibitor"/>
    <property type="match status" value="1"/>
</dbReference>
<dbReference type="GO" id="GO:0006432">
    <property type="term" value="P:phenylalanyl-tRNA aminoacylation"/>
    <property type="evidence" value="ECO:0007669"/>
    <property type="project" value="InterPro"/>
</dbReference>
<sequence>MESWEEIEQAADDGRHELHLNGDVISSKLERNEMKLPNKLFELVALNYLEISDTSLIEIPDDMAKLTNLINLALHRNSIEKVGDFFNHLPKLKFFDMSFNKLTSLPEQLNLGTVHTLNLSNNELASLGDLSGAVNLSILHIEHNELEELPTGLVTLKHLLEVHASNNLINTLPDDLHTFPALKLFDVSENKLKEVPHSMSQCQRLKTLKLEGNPLKDNRLRKMTTQCNTRAILEYIAKQSGGDGGKKGKKGKKGKNQPVKEEAEENVRRIVITPNTDDEKRVICDASVKDVRPYLCCTVIKNLDLSDETVFKNFLSLQTKLHENECDMRTRATIATHNATGLKFPLVFKASHVGQTVIHALGKKKQCNATTLIQNLKDERDALKQKKKRQPKTGLYKFIELVDGQEMIASVRNQDGDVISLPPITNGEKTKIGASVGDVFIEISSPVSIAQCKYVMEELIKKMFQQNFNSDMEGDEGLWIEPIRVVDENEDLRIVYPSKIDIDFSNIPVKRL</sequence>
<organism evidence="4 5">
    <name type="scientific">Clytia hemisphaerica</name>
    <dbReference type="NCBI Taxonomy" id="252671"/>
    <lineage>
        <taxon>Eukaryota</taxon>
        <taxon>Metazoa</taxon>
        <taxon>Cnidaria</taxon>
        <taxon>Hydrozoa</taxon>
        <taxon>Hydroidolina</taxon>
        <taxon>Leptothecata</taxon>
        <taxon>Obeliida</taxon>
        <taxon>Clytiidae</taxon>
        <taxon>Clytia</taxon>
    </lineage>
</organism>
<feature type="region of interest" description="Disordered" evidence="3">
    <location>
        <begin position="240"/>
        <end position="266"/>
    </location>
</feature>
<evidence type="ECO:0000256" key="2">
    <source>
        <dbReference type="ARBA" id="ARBA00022737"/>
    </source>
</evidence>
<dbReference type="SUPFAM" id="SSF52058">
    <property type="entry name" value="L domain-like"/>
    <property type="match status" value="1"/>
</dbReference>
<evidence type="ECO:0000313" key="4">
    <source>
        <dbReference type="EnsemblMetazoa" id="CLYHEMP015390.1"/>
    </source>
</evidence>
<dbReference type="PANTHER" id="PTHR10947">
    <property type="entry name" value="PHENYLALANYL-TRNA SYNTHETASE BETA CHAIN AND LEUCINE-RICH REPEAT-CONTAINING PROTEIN 47"/>
    <property type="match status" value="1"/>
</dbReference>